<accession>A0ABU1N1T8</accession>
<dbReference type="RefSeq" id="WP_163232419.1">
    <property type="nucleotide sequence ID" value="NZ_BMLD01000001.1"/>
</dbReference>
<proteinExistence type="predicted"/>
<comment type="caution">
    <text evidence="2">The sequence shown here is derived from an EMBL/GenBank/DDBJ whole genome shotgun (WGS) entry which is preliminary data.</text>
</comment>
<protein>
    <submittedName>
        <fullName evidence="2">Uncharacterized protein</fullName>
    </submittedName>
</protein>
<evidence type="ECO:0000313" key="3">
    <source>
        <dbReference type="Proteomes" id="UP001262754"/>
    </source>
</evidence>
<keyword evidence="3" id="KW-1185">Reference proteome</keyword>
<reference evidence="2 3" key="1">
    <citation type="submission" date="2023-07" db="EMBL/GenBank/DDBJ databases">
        <title>Sorghum-associated microbial communities from plants grown in Nebraska, USA.</title>
        <authorList>
            <person name="Schachtman D."/>
        </authorList>
    </citation>
    <scope>NUCLEOTIDE SEQUENCE [LARGE SCALE GENOMIC DNA]</scope>
    <source>
        <strain evidence="2 3">DS2154</strain>
    </source>
</reference>
<dbReference type="Proteomes" id="UP001262754">
    <property type="component" value="Unassembled WGS sequence"/>
</dbReference>
<gene>
    <name evidence="2" type="ORF">J2800_003171</name>
</gene>
<evidence type="ECO:0000256" key="1">
    <source>
        <dbReference type="SAM" id="MobiDB-lite"/>
    </source>
</evidence>
<evidence type="ECO:0000313" key="2">
    <source>
        <dbReference type="EMBL" id="MDR6532413.1"/>
    </source>
</evidence>
<feature type="region of interest" description="Disordered" evidence="1">
    <location>
        <begin position="115"/>
        <end position="140"/>
    </location>
</feature>
<dbReference type="EMBL" id="JAVDRL010000009">
    <property type="protein sequence ID" value="MDR6532413.1"/>
    <property type="molecule type" value="Genomic_DNA"/>
</dbReference>
<name>A0ABU1N1T8_9CAUL</name>
<organism evidence="2 3">
    <name type="scientific">Caulobacter rhizosphaerae</name>
    <dbReference type="NCBI Taxonomy" id="2010972"/>
    <lineage>
        <taxon>Bacteria</taxon>
        <taxon>Pseudomonadati</taxon>
        <taxon>Pseudomonadota</taxon>
        <taxon>Alphaproteobacteria</taxon>
        <taxon>Caulobacterales</taxon>
        <taxon>Caulobacteraceae</taxon>
        <taxon>Caulobacter</taxon>
    </lineage>
</organism>
<sequence length="140" mass="15682">MAPRRLIDLPGFADLETRALMKPSFADPEARAQFPEIDQLARDTFGLTADEAAAIPDPPGWDGVDVKSMREQADAFELEGWDVMDDKRRPLRILGHFSHPLWLALRGVAGHLPFEPEPEDFDPSTSSLAAEAAKFRRDKR</sequence>